<dbReference type="Proteomes" id="UP001165384">
    <property type="component" value="Unassembled WGS sequence"/>
</dbReference>
<comment type="caution">
    <text evidence="4">The sequence shown here is derived from an EMBL/GenBank/DDBJ whole genome shotgun (WGS) entry which is preliminary data.</text>
</comment>
<gene>
    <name evidence="4" type="ORF">LZ012_13780</name>
</gene>
<dbReference type="InterPro" id="IPR051257">
    <property type="entry name" value="Diverse_CBS-Domain"/>
</dbReference>
<proteinExistence type="predicted"/>
<dbReference type="Pfam" id="PF00571">
    <property type="entry name" value="CBS"/>
    <property type="match status" value="2"/>
</dbReference>
<evidence type="ECO:0000313" key="4">
    <source>
        <dbReference type="EMBL" id="MCG2578059.1"/>
    </source>
</evidence>
<evidence type="ECO:0000313" key="5">
    <source>
        <dbReference type="Proteomes" id="UP001165384"/>
    </source>
</evidence>
<evidence type="ECO:0000259" key="3">
    <source>
        <dbReference type="PROSITE" id="PS51371"/>
    </source>
</evidence>
<dbReference type="CDD" id="cd04622">
    <property type="entry name" value="CBS_pair_HRP1_like"/>
    <property type="match status" value="1"/>
</dbReference>
<organism evidence="4 5">
    <name type="scientific">Dechloromonas hankyongensis</name>
    <dbReference type="NCBI Taxonomy" id="2908002"/>
    <lineage>
        <taxon>Bacteria</taxon>
        <taxon>Pseudomonadati</taxon>
        <taxon>Pseudomonadota</taxon>
        <taxon>Betaproteobacteria</taxon>
        <taxon>Rhodocyclales</taxon>
        <taxon>Azonexaceae</taxon>
        <taxon>Dechloromonas</taxon>
    </lineage>
</organism>
<evidence type="ECO:0000256" key="1">
    <source>
        <dbReference type="ARBA" id="ARBA00023122"/>
    </source>
</evidence>
<dbReference type="PROSITE" id="PS51371">
    <property type="entry name" value="CBS"/>
    <property type="match status" value="2"/>
</dbReference>
<dbReference type="InterPro" id="IPR000644">
    <property type="entry name" value="CBS_dom"/>
</dbReference>
<evidence type="ECO:0000256" key="2">
    <source>
        <dbReference type="PROSITE-ProRule" id="PRU00703"/>
    </source>
</evidence>
<dbReference type="PANTHER" id="PTHR43080">
    <property type="entry name" value="CBS DOMAIN-CONTAINING PROTEIN CBSX3, MITOCHONDRIAL"/>
    <property type="match status" value="1"/>
</dbReference>
<dbReference type="SUPFAM" id="SSF54631">
    <property type="entry name" value="CBS-domain pair"/>
    <property type="match status" value="1"/>
</dbReference>
<dbReference type="EMBL" id="JAKLTN010000002">
    <property type="protein sequence ID" value="MCG2578059.1"/>
    <property type="molecule type" value="Genomic_DNA"/>
</dbReference>
<sequence length="143" mass="15467">MRVSEAMTRDVVVANPNQSLCEVARIMADCDIGCMPVSENDKLVGMITDRDITVRAIARGKAPDSTKVREVMSSDIKYCFDDIEISDVARNMGEIKLHRLPVVNRDKHLVGILALADVANCEGPEEVGVAVCGISEPIKVAIG</sequence>
<feature type="domain" description="CBS" evidence="3">
    <location>
        <begin position="72"/>
        <end position="129"/>
    </location>
</feature>
<dbReference type="PANTHER" id="PTHR43080:SF2">
    <property type="entry name" value="CBS DOMAIN-CONTAINING PROTEIN"/>
    <property type="match status" value="1"/>
</dbReference>
<name>A0ABS9K4F7_9RHOO</name>
<accession>A0ABS9K4F7</accession>
<dbReference type="InterPro" id="IPR046342">
    <property type="entry name" value="CBS_dom_sf"/>
</dbReference>
<feature type="domain" description="CBS" evidence="3">
    <location>
        <begin position="7"/>
        <end position="65"/>
    </location>
</feature>
<protein>
    <submittedName>
        <fullName evidence="4">CBS domain-containing protein</fullName>
    </submittedName>
</protein>
<dbReference type="Gene3D" id="3.10.580.10">
    <property type="entry name" value="CBS-domain"/>
    <property type="match status" value="1"/>
</dbReference>
<keyword evidence="5" id="KW-1185">Reference proteome</keyword>
<dbReference type="RefSeq" id="WP_275711388.1">
    <property type="nucleotide sequence ID" value="NZ_JAKLTN010000002.1"/>
</dbReference>
<reference evidence="4" key="1">
    <citation type="submission" date="2022-01" db="EMBL/GenBank/DDBJ databases">
        <authorList>
            <person name="Jo J.-H."/>
            <person name="Im W.-T."/>
        </authorList>
    </citation>
    <scope>NUCLEOTIDE SEQUENCE</scope>
    <source>
        <strain evidence="4">XY25</strain>
    </source>
</reference>
<dbReference type="SMART" id="SM00116">
    <property type="entry name" value="CBS"/>
    <property type="match status" value="2"/>
</dbReference>
<keyword evidence="1 2" id="KW-0129">CBS domain</keyword>